<dbReference type="Proteomes" id="UP000183670">
    <property type="component" value="Unassembled WGS sequence"/>
</dbReference>
<dbReference type="Proteomes" id="UP000181870">
    <property type="component" value="Unassembled WGS sequence"/>
</dbReference>
<dbReference type="InterPro" id="IPR016181">
    <property type="entry name" value="Acyl_CoA_acyltransferase"/>
</dbReference>
<dbReference type="Pfam" id="PF13420">
    <property type="entry name" value="Acetyltransf_4"/>
    <property type="match status" value="1"/>
</dbReference>
<dbReference type="EMBL" id="FNDO01000114">
    <property type="protein sequence ID" value="SDJ05782.1"/>
    <property type="molecule type" value="Genomic_DNA"/>
</dbReference>
<dbReference type="EMBL" id="VWGP01000027">
    <property type="protein sequence ID" value="KAA4527813.1"/>
    <property type="molecule type" value="Genomic_DNA"/>
</dbReference>
<dbReference type="CDD" id="cd04301">
    <property type="entry name" value="NAT_SF"/>
    <property type="match status" value="1"/>
</dbReference>
<evidence type="ECO:0000256" key="2">
    <source>
        <dbReference type="ARBA" id="ARBA00023315"/>
    </source>
</evidence>
<keyword evidence="2" id="KW-0012">Acyltransferase</keyword>
<dbReference type="SUPFAM" id="SSF55729">
    <property type="entry name" value="Acyl-CoA N-acyltransferases (Nat)"/>
    <property type="match status" value="1"/>
</dbReference>
<dbReference type="GO" id="GO:0016747">
    <property type="term" value="F:acyltransferase activity, transferring groups other than amino-acyl groups"/>
    <property type="evidence" value="ECO:0007669"/>
    <property type="project" value="InterPro"/>
</dbReference>
<evidence type="ECO:0000313" key="6">
    <source>
        <dbReference type="EMBL" id="SDJ05782.1"/>
    </source>
</evidence>
<name>A0A1G8QM02_BACOV</name>
<organism evidence="6 7">
    <name type="scientific">Bacteroides ovatus</name>
    <dbReference type="NCBI Taxonomy" id="28116"/>
    <lineage>
        <taxon>Bacteria</taxon>
        <taxon>Pseudomonadati</taxon>
        <taxon>Bacteroidota</taxon>
        <taxon>Bacteroidia</taxon>
        <taxon>Bacteroidales</taxon>
        <taxon>Bacteroidaceae</taxon>
        <taxon>Bacteroides</taxon>
    </lineage>
</organism>
<reference evidence="7 8" key="1">
    <citation type="submission" date="2016-10" db="EMBL/GenBank/DDBJ databases">
        <authorList>
            <person name="de Groot N.N."/>
        </authorList>
    </citation>
    <scope>NUCLEOTIDE SEQUENCE [LARGE SCALE GENOMIC DNA]</scope>
    <source>
        <strain evidence="5 8">NLAE-zl-C500</strain>
        <strain evidence="6 7">NLAE-zl-C57</strain>
    </source>
</reference>
<evidence type="ECO:0000313" key="7">
    <source>
        <dbReference type="Proteomes" id="UP000181870"/>
    </source>
</evidence>
<evidence type="ECO:0000256" key="1">
    <source>
        <dbReference type="ARBA" id="ARBA00022679"/>
    </source>
</evidence>
<evidence type="ECO:0000313" key="5">
    <source>
        <dbReference type="EMBL" id="SDB79519.1"/>
    </source>
</evidence>
<evidence type="ECO:0000259" key="3">
    <source>
        <dbReference type="PROSITE" id="PS51186"/>
    </source>
</evidence>
<reference evidence="4 9" key="2">
    <citation type="journal article" date="2019" name="Nat. Med.">
        <title>A library of human gut bacterial isolates paired with longitudinal multiomics data enables mechanistic microbiome research.</title>
        <authorList>
            <person name="Poyet M."/>
            <person name="Groussin M."/>
            <person name="Gibbons S.M."/>
            <person name="Avila-Pacheco J."/>
            <person name="Jiang X."/>
            <person name="Kearney S.M."/>
            <person name="Perrotta A.R."/>
            <person name="Berdy B."/>
            <person name="Zhao S."/>
            <person name="Lieberman T.D."/>
            <person name="Swanson P.K."/>
            <person name="Smith M."/>
            <person name="Roesemann S."/>
            <person name="Alexander J.E."/>
            <person name="Rich S.A."/>
            <person name="Livny J."/>
            <person name="Vlamakis H."/>
            <person name="Clish C."/>
            <person name="Bullock K."/>
            <person name="Deik A."/>
            <person name="Scott J."/>
            <person name="Pierce K.A."/>
            <person name="Xavier R.J."/>
            <person name="Alm E.J."/>
        </authorList>
    </citation>
    <scope>NUCLEOTIDE SEQUENCE [LARGE SCALE GENOMIC DNA]</scope>
    <source>
        <strain evidence="4 9">BIOML-A41</strain>
    </source>
</reference>
<feature type="domain" description="N-acetyltransferase" evidence="3">
    <location>
        <begin position="1"/>
        <end position="161"/>
    </location>
</feature>
<dbReference type="AlphaFoldDB" id="A0A1G8QM02"/>
<dbReference type="Proteomes" id="UP000478493">
    <property type="component" value="Unassembled WGS sequence"/>
</dbReference>
<accession>A0A1G8QM02</accession>
<protein>
    <submittedName>
        <fullName evidence="4">N-acetyltransferase family protein</fullName>
    </submittedName>
    <submittedName>
        <fullName evidence="6">Phosphinothricin acetyltransferase</fullName>
    </submittedName>
</protein>
<proteinExistence type="predicted"/>
<dbReference type="PANTHER" id="PTHR43072:SF23">
    <property type="entry name" value="UPF0039 PROTEIN C11D3.02C"/>
    <property type="match status" value="1"/>
</dbReference>
<keyword evidence="1 6" id="KW-0808">Transferase</keyword>
<evidence type="ECO:0000313" key="9">
    <source>
        <dbReference type="Proteomes" id="UP000478493"/>
    </source>
</evidence>
<gene>
    <name evidence="4" type="ORF">F3B85_24010</name>
    <name evidence="5" type="ORF">SAMN05192581_10852</name>
    <name evidence="6" type="ORF">SAMN05192582_11142</name>
</gene>
<dbReference type="Gene3D" id="3.40.630.30">
    <property type="match status" value="1"/>
</dbReference>
<dbReference type="InterPro" id="IPR000182">
    <property type="entry name" value="GNAT_dom"/>
</dbReference>
<evidence type="ECO:0000313" key="8">
    <source>
        <dbReference type="Proteomes" id="UP000183670"/>
    </source>
</evidence>
<dbReference type="EMBL" id="FMYE01000085">
    <property type="protein sequence ID" value="SDB79519.1"/>
    <property type="molecule type" value="Genomic_DNA"/>
</dbReference>
<dbReference type="PROSITE" id="PS51186">
    <property type="entry name" value="GNAT"/>
    <property type="match status" value="1"/>
</dbReference>
<dbReference type="PANTHER" id="PTHR43072">
    <property type="entry name" value="N-ACETYLTRANSFERASE"/>
    <property type="match status" value="1"/>
</dbReference>
<evidence type="ECO:0000313" key="4">
    <source>
        <dbReference type="EMBL" id="KAA4527813.1"/>
    </source>
</evidence>
<dbReference type="RefSeq" id="WP_004304236.1">
    <property type="nucleotide sequence ID" value="NZ_CABKQC010000003.1"/>
</dbReference>
<sequence>MIRKVDLEDAKAITAIYNEYVINSTATFETEPVAVEDMRERITQISANFPYFVYEIDNEVVGYCYAHLWKERAAYRYTLETTVYLSTKHIGKGIGRLLMQRLIEKCRESGYHALIACITKGNETSYALHAKLGFKQVAGYEQVGRKFNRWLGVVDYELLLIP</sequence>